<dbReference type="Pfam" id="PF00230">
    <property type="entry name" value="MIP"/>
    <property type="match status" value="1"/>
</dbReference>
<keyword evidence="4 9" id="KW-0812">Transmembrane</keyword>
<evidence type="ECO:0000256" key="7">
    <source>
        <dbReference type="ARBA" id="ARBA00023136"/>
    </source>
</evidence>
<evidence type="ECO:0000256" key="1">
    <source>
        <dbReference type="ARBA" id="ARBA00004141"/>
    </source>
</evidence>
<evidence type="ECO:0000313" key="12">
    <source>
        <dbReference type="Proteomes" id="UP000053477"/>
    </source>
</evidence>
<dbReference type="PANTHER" id="PTHR43829">
    <property type="entry name" value="AQUAPORIN OR AQUAGLYCEROPORIN RELATED"/>
    <property type="match status" value="1"/>
</dbReference>
<dbReference type="GO" id="GO:0015250">
    <property type="term" value="F:water channel activity"/>
    <property type="evidence" value="ECO:0007669"/>
    <property type="project" value="TreeGrafter"/>
</dbReference>
<gene>
    <name evidence="11" type="ORF">SCHPADRAFT_834307</name>
</gene>
<evidence type="ECO:0000256" key="4">
    <source>
        <dbReference type="ARBA" id="ARBA00022692"/>
    </source>
</evidence>
<accession>A0A0H2RBD5</accession>
<evidence type="ECO:0000256" key="8">
    <source>
        <dbReference type="ARBA" id="ARBA00034651"/>
    </source>
</evidence>
<dbReference type="AlphaFoldDB" id="A0A0H2RBD5"/>
<name>A0A0H2RBD5_9AGAM</name>
<dbReference type="InterPro" id="IPR050363">
    <property type="entry name" value="MIP/Aquaporin"/>
</dbReference>
<feature type="transmembrane region" description="Helical" evidence="10">
    <location>
        <begin position="246"/>
        <end position="266"/>
    </location>
</feature>
<keyword evidence="5" id="KW-0677">Repeat</keyword>
<evidence type="ECO:0000256" key="5">
    <source>
        <dbReference type="ARBA" id="ARBA00022737"/>
    </source>
</evidence>
<dbReference type="CDD" id="cd00333">
    <property type="entry name" value="MIP"/>
    <property type="match status" value="1"/>
</dbReference>
<dbReference type="SUPFAM" id="SSF81338">
    <property type="entry name" value="Aquaporin-like"/>
    <property type="match status" value="1"/>
</dbReference>
<evidence type="ECO:0000256" key="6">
    <source>
        <dbReference type="ARBA" id="ARBA00022989"/>
    </source>
</evidence>
<evidence type="ECO:0000256" key="9">
    <source>
        <dbReference type="RuleBase" id="RU000477"/>
    </source>
</evidence>
<keyword evidence="7 10" id="KW-0472">Membrane</keyword>
<evidence type="ECO:0000256" key="10">
    <source>
        <dbReference type="SAM" id="Phobius"/>
    </source>
</evidence>
<dbReference type="NCBIfam" id="TIGR00861">
    <property type="entry name" value="MIP"/>
    <property type="match status" value="1"/>
</dbReference>
<dbReference type="GO" id="GO:0015254">
    <property type="term" value="F:glycerol channel activity"/>
    <property type="evidence" value="ECO:0007669"/>
    <property type="project" value="TreeGrafter"/>
</dbReference>
<comment type="subcellular location">
    <subcellularLocation>
        <location evidence="1">Membrane</location>
        <topology evidence="1">Multi-pass membrane protein</topology>
    </subcellularLocation>
</comment>
<dbReference type="InterPro" id="IPR023271">
    <property type="entry name" value="Aquaporin-like"/>
</dbReference>
<organism evidence="11 12">
    <name type="scientific">Schizopora paradoxa</name>
    <dbReference type="NCBI Taxonomy" id="27342"/>
    <lineage>
        <taxon>Eukaryota</taxon>
        <taxon>Fungi</taxon>
        <taxon>Dikarya</taxon>
        <taxon>Basidiomycota</taxon>
        <taxon>Agaricomycotina</taxon>
        <taxon>Agaricomycetes</taxon>
        <taxon>Hymenochaetales</taxon>
        <taxon>Schizoporaceae</taxon>
        <taxon>Schizopora</taxon>
    </lineage>
</organism>
<feature type="transmembrane region" description="Helical" evidence="10">
    <location>
        <begin position="64"/>
        <end position="85"/>
    </location>
</feature>
<dbReference type="EMBL" id="KQ086063">
    <property type="protein sequence ID" value="KLO09185.1"/>
    <property type="molecule type" value="Genomic_DNA"/>
</dbReference>
<proteinExistence type="inferred from homology"/>
<keyword evidence="12" id="KW-1185">Reference proteome</keyword>
<feature type="transmembrane region" description="Helical" evidence="10">
    <location>
        <begin position="164"/>
        <end position="182"/>
    </location>
</feature>
<evidence type="ECO:0000256" key="2">
    <source>
        <dbReference type="ARBA" id="ARBA00006175"/>
    </source>
</evidence>
<comment type="catalytic activity">
    <reaction evidence="8">
        <text>H2O(in) = H2O(out)</text>
        <dbReference type="Rhea" id="RHEA:29667"/>
        <dbReference type="ChEBI" id="CHEBI:15377"/>
    </reaction>
</comment>
<dbReference type="Proteomes" id="UP000053477">
    <property type="component" value="Unassembled WGS sequence"/>
</dbReference>
<dbReference type="PROSITE" id="PS00221">
    <property type="entry name" value="MIP"/>
    <property type="match status" value="1"/>
</dbReference>
<protein>
    <submittedName>
        <fullName evidence="11">Aquaporin</fullName>
    </submittedName>
</protein>
<dbReference type="InterPro" id="IPR022357">
    <property type="entry name" value="MIP_CS"/>
</dbReference>
<keyword evidence="3 9" id="KW-0813">Transport</keyword>
<dbReference type="InterPro" id="IPR000425">
    <property type="entry name" value="MIP"/>
</dbReference>
<comment type="similarity">
    <text evidence="2 9">Belongs to the MIP/aquaporin (TC 1.A.8) family.</text>
</comment>
<dbReference type="STRING" id="27342.A0A0H2RBD5"/>
<dbReference type="InParanoid" id="A0A0H2RBD5"/>
<feature type="transmembrane region" description="Helical" evidence="10">
    <location>
        <begin position="194"/>
        <end position="216"/>
    </location>
</feature>
<reference evidence="11 12" key="1">
    <citation type="submission" date="2015-04" db="EMBL/GenBank/DDBJ databases">
        <title>Complete genome sequence of Schizopora paradoxa KUC8140, a cosmopolitan wood degrader in East Asia.</title>
        <authorList>
            <consortium name="DOE Joint Genome Institute"/>
            <person name="Min B."/>
            <person name="Park H."/>
            <person name="Jang Y."/>
            <person name="Kim J.-J."/>
            <person name="Kim K.H."/>
            <person name="Pangilinan J."/>
            <person name="Lipzen A."/>
            <person name="Riley R."/>
            <person name="Grigoriev I.V."/>
            <person name="Spatafora J.W."/>
            <person name="Choi I.-G."/>
        </authorList>
    </citation>
    <scope>NUCLEOTIDE SEQUENCE [LARGE SCALE GENOMIC DNA]</scope>
    <source>
        <strain evidence="11 12">KUC8140</strain>
    </source>
</reference>
<dbReference type="PRINTS" id="PR00783">
    <property type="entry name" value="MINTRINSICP"/>
</dbReference>
<dbReference type="GO" id="GO:0005886">
    <property type="term" value="C:plasma membrane"/>
    <property type="evidence" value="ECO:0007669"/>
    <property type="project" value="TreeGrafter"/>
</dbReference>
<dbReference type="PANTHER" id="PTHR43829:SF9">
    <property type="entry name" value="AQUAPORIN-9"/>
    <property type="match status" value="1"/>
</dbReference>
<dbReference type="Gene3D" id="1.20.1080.10">
    <property type="entry name" value="Glycerol uptake facilitator protein"/>
    <property type="match status" value="1"/>
</dbReference>
<dbReference type="OrthoDB" id="3222at2759"/>
<feature type="transmembrane region" description="Helical" evidence="10">
    <location>
        <begin position="106"/>
        <end position="126"/>
    </location>
</feature>
<sequence length="285" mass="30853">MADTQQQKTRQVHLYPHRFSRFLDRDTLQQPVAEFFGTMILVMFGCAGNAQGNLFNSSRGYMDVAFGWGAGLALGVWVAGGVSGGHLNPAVTISQAVFRGFPWGQAFLYMLMQLLGAIVGAALVYANYYHAINAFEGGSGVRTVPGTAQLFGTYASPVINDSGAFFEEFLGTFLLMFVLLAVSDKRSGTPSPGMVPIALFFVLFAIGIAFGGQTGFAVNPARDLGPRILTAMAGYGREVFNFRRQYWLWACIIAPITGALLATLIYDTFLFTGFATIHTVYLPVS</sequence>
<evidence type="ECO:0000313" key="11">
    <source>
        <dbReference type="EMBL" id="KLO09185.1"/>
    </source>
</evidence>
<evidence type="ECO:0000256" key="3">
    <source>
        <dbReference type="ARBA" id="ARBA00022448"/>
    </source>
</evidence>
<keyword evidence="6 10" id="KW-1133">Transmembrane helix</keyword>